<reference evidence="1" key="1">
    <citation type="submission" date="2016-10" db="EMBL/GenBank/DDBJ databases">
        <title>Sequence of Gallionella enrichment culture.</title>
        <authorList>
            <person name="Poehlein A."/>
            <person name="Muehling M."/>
            <person name="Daniel R."/>
        </authorList>
    </citation>
    <scope>NUCLEOTIDE SEQUENCE</scope>
</reference>
<gene>
    <name evidence="1" type="ORF">GALL_363730</name>
</gene>
<sequence>MPGLFQFGACEAGIEARLLIVQQCQRLAGLDHVAFFHQHLLHHAFPQRFQVQYATFDVDASLGDGDVRRCGDRFARGGLGQRCPGAERP</sequence>
<accession>A0A1J5QPJ8</accession>
<organism evidence="1">
    <name type="scientific">mine drainage metagenome</name>
    <dbReference type="NCBI Taxonomy" id="410659"/>
    <lineage>
        <taxon>unclassified sequences</taxon>
        <taxon>metagenomes</taxon>
        <taxon>ecological metagenomes</taxon>
    </lineage>
</organism>
<proteinExistence type="predicted"/>
<dbReference type="EMBL" id="MLJW01000872">
    <property type="protein sequence ID" value="OIQ81860.1"/>
    <property type="molecule type" value="Genomic_DNA"/>
</dbReference>
<comment type="caution">
    <text evidence="1">The sequence shown here is derived from an EMBL/GenBank/DDBJ whole genome shotgun (WGS) entry which is preliminary data.</text>
</comment>
<dbReference type="AlphaFoldDB" id="A0A1J5QPJ8"/>
<evidence type="ECO:0000313" key="1">
    <source>
        <dbReference type="EMBL" id="OIQ81860.1"/>
    </source>
</evidence>
<name>A0A1J5QPJ8_9ZZZZ</name>
<protein>
    <submittedName>
        <fullName evidence="1">Uncharacterized protein</fullName>
    </submittedName>
</protein>